<dbReference type="Pfam" id="PF01899">
    <property type="entry name" value="MNHE"/>
    <property type="match status" value="1"/>
</dbReference>
<dbReference type="PIRSF" id="PIRSF019239">
    <property type="entry name" value="MrpE"/>
    <property type="match status" value="1"/>
</dbReference>
<comment type="similarity">
    <text evidence="2">Belongs to the CPA3 antiporters (TC 2.A.63) subunit E family.</text>
</comment>
<protein>
    <submittedName>
        <fullName evidence="8">Multicomponent K+:H+ antiporter subunit E</fullName>
    </submittedName>
</protein>
<evidence type="ECO:0000256" key="2">
    <source>
        <dbReference type="ARBA" id="ARBA00006228"/>
    </source>
</evidence>
<evidence type="ECO:0000256" key="5">
    <source>
        <dbReference type="ARBA" id="ARBA00022989"/>
    </source>
</evidence>
<evidence type="ECO:0000256" key="4">
    <source>
        <dbReference type="ARBA" id="ARBA00022692"/>
    </source>
</evidence>
<dbReference type="GO" id="GO:0008324">
    <property type="term" value="F:monoatomic cation transmembrane transporter activity"/>
    <property type="evidence" value="ECO:0007669"/>
    <property type="project" value="InterPro"/>
</dbReference>
<feature type="transmembrane region" description="Helical" evidence="7">
    <location>
        <begin position="68"/>
        <end position="88"/>
    </location>
</feature>
<dbReference type="InterPro" id="IPR002758">
    <property type="entry name" value="Cation_antiport_E"/>
</dbReference>
<dbReference type="OrthoDB" id="9807187at2"/>
<keyword evidence="6 7" id="KW-0472">Membrane</keyword>
<name>A0A7R6P2J5_9GAMM</name>
<dbReference type="GO" id="GO:0005886">
    <property type="term" value="C:plasma membrane"/>
    <property type="evidence" value="ECO:0007669"/>
    <property type="project" value="UniProtKB-SubCell"/>
</dbReference>
<evidence type="ECO:0000313" key="8">
    <source>
        <dbReference type="EMBL" id="BBB25804.1"/>
    </source>
</evidence>
<accession>A0A7R6P2J5</accession>
<dbReference type="KEGG" id="ajp:AMJAP_1209"/>
<comment type="subcellular location">
    <subcellularLocation>
        <location evidence="1">Cell membrane</location>
        <topology evidence="1">Multi-pass membrane protein</topology>
    </subcellularLocation>
</comment>
<keyword evidence="9" id="KW-1185">Reference proteome</keyword>
<dbReference type="AlphaFoldDB" id="A0A7R6P2J5"/>
<sequence length="167" mass="18663">MKTRPRFRLLPMPLHSLILFVVWLLLNNTVAPGHLLLGAFLAIGIPLLTSGMQDDQPGFRKPLATLRYVLMVVGDIIVANFEVALLVVRSSKKLSPAFIAVPLNIEHELPITILASTVSLTPGTVSAEVSEDKQWLYVHVLNLTDEDELIASIKHRYERPLMEIFEC</sequence>
<keyword evidence="4 7" id="KW-0812">Transmembrane</keyword>
<keyword evidence="5 7" id="KW-1133">Transmembrane helix</keyword>
<dbReference type="PANTHER" id="PTHR34584">
    <property type="entry name" value="NA(+)/H(+) ANTIPORTER SUBUNIT E1"/>
    <property type="match status" value="1"/>
</dbReference>
<dbReference type="RefSeq" id="WP_019621402.1">
    <property type="nucleotide sequence ID" value="NZ_AP014545.1"/>
</dbReference>
<organism evidence="8 9">
    <name type="scientific">Amphritea japonica ATCC BAA-1530</name>
    <dbReference type="NCBI Taxonomy" id="1278309"/>
    <lineage>
        <taxon>Bacteria</taxon>
        <taxon>Pseudomonadati</taxon>
        <taxon>Pseudomonadota</taxon>
        <taxon>Gammaproteobacteria</taxon>
        <taxon>Oceanospirillales</taxon>
        <taxon>Oceanospirillaceae</taxon>
        <taxon>Amphritea</taxon>
    </lineage>
</organism>
<dbReference type="NCBIfam" id="NF006518">
    <property type="entry name" value="PRK08965.1-2"/>
    <property type="match status" value="1"/>
</dbReference>
<reference evidence="8 9" key="1">
    <citation type="journal article" date="2008" name="Int. J. Syst. Evol. Microbiol.">
        <title>Amphritea japonica sp. nov. and Amphritea balenae sp. nov., isolated from the sediment adjacent to sperm whale carcasses off Kagoshima, Japan.</title>
        <authorList>
            <person name="Miyazaki M."/>
            <person name="Nogi Y."/>
            <person name="Fujiwara Y."/>
            <person name="Kawato M."/>
            <person name="Nagahama T."/>
            <person name="Kubokawa K."/>
            <person name="Horikoshi K."/>
        </authorList>
    </citation>
    <scope>NUCLEOTIDE SEQUENCE [LARGE SCALE GENOMIC DNA]</scope>
    <source>
        <strain evidence="8 9">ATCC BAA-1530</strain>
    </source>
</reference>
<keyword evidence="3" id="KW-1003">Cell membrane</keyword>
<dbReference type="EMBL" id="AP014545">
    <property type="protein sequence ID" value="BBB25804.1"/>
    <property type="molecule type" value="Genomic_DNA"/>
</dbReference>
<evidence type="ECO:0000256" key="3">
    <source>
        <dbReference type="ARBA" id="ARBA00022475"/>
    </source>
</evidence>
<dbReference type="Proteomes" id="UP000595663">
    <property type="component" value="Chromosome"/>
</dbReference>
<evidence type="ECO:0000313" key="9">
    <source>
        <dbReference type="Proteomes" id="UP000595663"/>
    </source>
</evidence>
<gene>
    <name evidence="8" type="ORF">AMJAP_1209</name>
</gene>
<evidence type="ECO:0000256" key="6">
    <source>
        <dbReference type="ARBA" id="ARBA00023136"/>
    </source>
</evidence>
<evidence type="ECO:0000256" key="7">
    <source>
        <dbReference type="SAM" id="Phobius"/>
    </source>
</evidence>
<dbReference type="PANTHER" id="PTHR34584:SF1">
    <property type="entry name" value="NA(+)_H(+) ANTIPORTER SUBUNIT E1"/>
    <property type="match status" value="1"/>
</dbReference>
<evidence type="ECO:0000256" key="1">
    <source>
        <dbReference type="ARBA" id="ARBA00004651"/>
    </source>
</evidence>
<proteinExistence type="inferred from homology"/>